<evidence type="ECO:0008006" key="4">
    <source>
        <dbReference type="Google" id="ProtNLM"/>
    </source>
</evidence>
<protein>
    <recommendedName>
        <fullName evidence="4">DNA-directed RNA polymerase subunit beta</fullName>
    </recommendedName>
</protein>
<accession>A0ABT9YR91</accession>
<dbReference type="RefSeq" id="WP_307121698.1">
    <property type="nucleotide sequence ID" value="NZ_JAUSTM010000008.1"/>
</dbReference>
<name>A0ABT9YR91_9STRE</name>
<evidence type="ECO:0000313" key="3">
    <source>
        <dbReference type="Proteomes" id="UP001223079"/>
    </source>
</evidence>
<sequence>MMRNASNNLSRKRDGVQYVWQQLLIIGLVVLVALLLFVLGLMLGYGVIGDGESMWTILSPDKWQELIGKMTGK</sequence>
<keyword evidence="1" id="KW-0472">Membrane</keyword>
<dbReference type="EMBL" id="JAUSTM010000008">
    <property type="protein sequence ID" value="MDQ0222509.1"/>
    <property type="molecule type" value="Genomic_DNA"/>
</dbReference>
<dbReference type="Pfam" id="PF11772">
    <property type="entry name" value="EpuA"/>
    <property type="match status" value="1"/>
</dbReference>
<evidence type="ECO:0000256" key="1">
    <source>
        <dbReference type="SAM" id="Phobius"/>
    </source>
</evidence>
<reference evidence="2 3" key="1">
    <citation type="submission" date="2023-07" db="EMBL/GenBank/DDBJ databases">
        <title>Genomic Encyclopedia of Type Strains, Phase IV (KMG-IV): sequencing the most valuable type-strain genomes for metagenomic binning, comparative biology and taxonomic classification.</title>
        <authorList>
            <person name="Goeker M."/>
        </authorList>
    </citation>
    <scope>NUCLEOTIDE SEQUENCE [LARGE SCALE GENOMIC DNA]</scope>
    <source>
        <strain evidence="2 3">DSM 105143</strain>
    </source>
</reference>
<evidence type="ECO:0000313" key="2">
    <source>
        <dbReference type="EMBL" id="MDQ0222509.1"/>
    </source>
</evidence>
<keyword evidence="3" id="KW-1185">Reference proteome</keyword>
<feature type="transmembrane region" description="Helical" evidence="1">
    <location>
        <begin position="21"/>
        <end position="48"/>
    </location>
</feature>
<dbReference type="Proteomes" id="UP001223079">
    <property type="component" value="Unassembled WGS sequence"/>
</dbReference>
<keyword evidence="1" id="KW-1133">Transmembrane helix</keyword>
<comment type="caution">
    <text evidence="2">The sequence shown here is derived from an EMBL/GenBank/DDBJ whole genome shotgun (WGS) entry which is preliminary data.</text>
</comment>
<organism evidence="2 3">
    <name type="scientific">Streptococcus moroccensis</name>
    <dbReference type="NCBI Taxonomy" id="1451356"/>
    <lineage>
        <taxon>Bacteria</taxon>
        <taxon>Bacillati</taxon>
        <taxon>Bacillota</taxon>
        <taxon>Bacilli</taxon>
        <taxon>Lactobacillales</taxon>
        <taxon>Streptococcaceae</taxon>
        <taxon>Streptococcus</taxon>
    </lineage>
</organism>
<gene>
    <name evidence="2" type="ORF">J2S23_001061</name>
</gene>
<keyword evidence="1" id="KW-0812">Transmembrane</keyword>
<proteinExistence type="predicted"/>
<dbReference type="InterPro" id="IPR024596">
    <property type="entry name" value="RNApol_su_b/EpuA"/>
</dbReference>